<dbReference type="InterPro" id="IPR004358">
    <property type="entry name" value="Sig_transdc_His_kin-like_C"/>
</dbReference>
<evidence type="ECO:0000256" key="1">
    <source>
        <dbReference type="ARBA" id="ARBA00000085"/>
    </source>
</evidence>
<dbReference type="Pfam" id="PF02518">
    <property type="entry name" value="HATPase_c"/>
    <property type="match status" value="1"/>
</dbReference>
<keyword evidence="3" id="KW-0597">Phosphoprotein</keyword>
<dbReference type="EMBL" id="BAAAFA010000002">
    <property type="protein sequence ID" value="GAA0813563.1"/>
    <property type="molecule type" value="Genomic_DNA"/>
</dbReference>
<dbReference type="PROSITE" id="PS50109">
    <property type="entry name" value="HIS_KIN"/>
    <property type="match status" value="1"/>
</dbReference>
<dbReference type="Gene3D" id="1.10.287.130">
    <property type="match status" value="1"/>
</dbReference>
<dbReference type="SUPFAM" id="SSF48452">
    <property type="entry name" value="TPR-like"/>
    <property type="match status" value="2"/>
</dbReference>
<dbReference type="InterPro" id="IPR011990">
    <property type="entry name" value="TPR-like_helical_dom_sf"/>
</dbReference>
<keyword evidence="5" id="KW-0802">TPR repeat</keyword>
<feature type="coiled-coil region" evidence="6">
    <location>
        <begin position="512"/>
        <end position="542"/>
    </location>
</feature>
<dbReference type="Gene3D" id="3.30.565.10">
    <property type="entry name" value="Histidine kinase-like ATPase, C-terminal domain"/>
    <property type="match status" value="1"/>
</dbReference>
<organism evidence="9 10">
    <name type="scientific">Colwellia asteriadis</name>
    <dbReference type="NCBI Taxonomy" id="517723"/>
    <lineage>
        <taxon>Bacteria</taxon>
        <taxon>Pseudomonadati</taxon>
        <taxon>Pseudomonadota</taxon>
        <taxon>Gammaproteobacteria</taxon>
        <taxon>Alteromonadales</taxon>
        <taxon>Colwelliaceae</taxon>
        <taxon>Colwellia</taxon>
    </lineage>
</organism>
<feature type="domain" description="Histidine kinase" evidence="8">
    <location>
        <begin position="583"/>
        <end position="814"/>
    </location>
</feature>
<dbReference type="InterPro" id="IPR003661">
    <property type="entry name" value="HisK_dim/P_dom"/>
</dbReference>
<dbReference type="SUPFAM" id="SSF47384">
    <property type="entry name" value="Homodimeric domain of signal transducing histidine kinase"/>
    <property type="match status" value="1"/>
</dbReference>
<dbReference type="PRINTS" id="PR00344">
    <property type="entry name" value="BCTRLSENSOR"/>
</dbReference>
<dbReference type="PANTHER" id="PTHR45641">
    <property type="entry name" value="TETRATRICOPEPTIDE REPEAT PROTEIN (AFU_ORTHOLOGUE AFUA_6G03870)"/>
    <property type="match status" value="1"/>
</dbReference>
<sequence length="824" mass="93742">MLFPLQYRGIYCRSLLLVILCCCFHISAYENEAALLEKKIAVSDDEAKIALIIDYIRDGNRFTPEKSITYASDALNIIGPNHASRATLLNYLALSYYHLNEFTKSRSLLEEALIIAQQQKNIHDEMLVLMSFSLLANELRNHDEALVYIGKGLNFAQSLNELQFMGDFNALKATVYSESYNSDKAIEAALLAYQYYQQTNDVESMVQTLNNSASIYRSFGALDKALEYQLKALSLILTTSNVKQIAINYNNIAILYKDIQDYDNAITMHLESLKIKMSIGYLRGQVYSHNNLGEAYRLAGKTSEALEHLTQAAHLADRINSQKLLHYSYLYLGRLHRDVAEYKIAAMYLNKAIIFFEKTKRTSRLSEAYLALAKLLLAEEELELSIDAARNSLLYGKQSSKNVVVLQSYQMLSTLYEKLNDYQSALANEKEFQRLKDTIFNEQQQRFMQTLRVEYDVEQKQRKITDLIQQNKISTLEVEQEKTRGYVYVMSSLFIFSLIAFFYYRLNQRKKLADKRIALEKIQAKEQDLRELNANLESIVEQRTQSLTTTNKALETTLLDLKNTQDNLIEVEKMASLSKLVAGVAHEVNTPLGTIVTASSFLNESLAAFKSTVENNEVTRDGLNTFLMAVTQSSQLIANNTARSAELISEFKQISIEKRSDPPQAFILADCIEKVMTSLLAKVMFKRVNYTLTLHGSSAITSYSAYWLQILESLLSNTVEHGFSNDEQRINVTLTIEECDKHIKVTYTDDGCGIPQDKVHDIFEPFYTTLRHKGHVGLGLHIIYNMVAQTLSGSMHYQEKKKGACFVIVLPQTLSLVAESNEQH</sequence>
<name>A0ABN1L4H1_9GAMM</name>
<dbReference type="SMART" id="SM00387">
    <property type="entry name" value="HATPase_c"/>
    <property type="match status" value="1"/>
</dbReference>
<keyword evidence="4" id="KW-0677">Repeat</keyword>
<dbReference type="InterPro" id="IPR003594">
    <property type="entry name" value="HATPase_dom"/>
</dbReference>
<feature type="transmembrane region" description="Helical" evidence="7">
    <location>
        <begin position="485"/>
        <end position="506"/>
    </location>
</feature>
<dbReference type="Pfam" id="PF13424">
    <property type="entry name" value="TPR_12"/>
    <property type="match status" value="1"/>
</dbReference>
<keyword evidence="6" id="KW-0175">Coiled coil</keyword>
<evidence type="ECO:0000313" key="9">
    <source>
        <dbReference type="EMBL" id="GAA0813563.1"/>
    </source>
</evidence>
<keyword evidence="7" id="KW-1133">Transmembrane helix</keyword>
<dbReference type="RefSeq" id="WP_343815649.1">
    <property type="nucleotide sequence ID" value="NZ_BAAAFA010000002.1"/>
</dbReference>
<evidence type="ECO:0000256" key="5">
    <source>
        <dbReference type="ARBA" id="ARBA00022803"/>
    </source>
</evidence>
<dbReference type="SMART" id="SM00028">
    <property type="entry name" value="TPR"/>
    <property type="match status" value="6"/>
</dbReference>
<dbReference type="InterPro" id="IPR005467">
    <property type="entry name" value="His_kinase_dom"/>
</dbReference>
<dbReference type="PANTHER" id="PTHR45641:SF19">
    <property type="entry name" value="NEPHROCYSTIN-3"/>
    <property type="match status" value="1"/>
</dbReference>
<comment type="catalytic activity">
    <reaction evidence="1">
        <text>ATP + protein L-histidine = ADP + protein N-phospho-L-histidine.</text>
        <dbReference type="EC" id="2.7.13.3"/>
    </reaction>
</comment>
<evidence type="ECO:0000256" key="4">
    <source>
        <dbReference type="ARBA" id="ARBA00022737"/>
    </source>
</evidence>
<comment type="caution">
    <text evidence="9">The sequence shown here is derived from an EMBL/GenBank/DDBJ whole genome shotgun (WGS) entry which is preliminary data.</text>
</comment>
<evidence type="ECO:0000259" key="8">
    <source>
        <dbReference type="PROSITE" id="PS50109"/>
    </source>
</evidence>
<dbReference type="Gene3D" id="1.25.40.10">
    <property type="entry name" value="Tetratricopeptide repeat domain"/>
    <property type="match status" value="3"/>
</dbReference>
<evidence type="ECO:0000256" key="6">
    <source>
        <dbReference type="SAM" id="Coils"/>
    </source>
</evidence>
<dbReference type="SUPFAM" id="SSF55874">
    <property type="entry name" value="ATPase domain of HSP90 chaperone/DNA topoisomerase II/histidine kinase"/>
    <property type="match status" value="1"/>
</dbReference>
<accession>A0ABN1L4H1</accession>
<evidence type="ECO:0000313" key="10">
    <source>
        <dbReference type="Proteomes" id="UP001500021"/>
    </source>
</evidence>
<dbReference type="CDD" id="cd00082">
    <property type="entry name" value="HisKA"/>
    <property type="match status" value="1"/>
</dbReference>
<dbReference type="Proteomes" id="UP001500021">
    <property type="component" value="Unassembled WGS sequence"/>
</dbReference>
<evidence type="ECO:0000256" key="3">
    <source>
        <dbReference type="ARBA" id="ARBA00022553"/>
    </source>
</evidence>
<dbReference type="InterPro" id="IPR036097">
    <property type="entry name" value="HisK_dim/P_sf"/>
</dbReference>
<gene>
    <name evidence="9" type="ORF">GCM10009111_09130</name>
</gene>
<evidence type="ECO:0000256" key="2">
    <source>
        <dbReference type="ARBA" id="ARBA00012438"/>
    </source>
</evidence>
<keyword evidence="7" id="KW-0812">Transmembrane</keyword>
<dbReference type="EC" id="2.7.13.3" evidence="2"/>
<protein>
    <recommendedName>
        <fullName evidence="2">histidine kinase</fullName>
        <ecNumber evidence="2">2.7.13.3</ecNumber>
    </recommendedName>
</protein>
<evidence type="ECO:0000256" key="7">
    <source>
        <dbReference type="SAM" id="Phobius"/>
    </source>
</evidence>
<keyword evidence="7" id="KW-0472">Membrane</keyword>
<reference evidence="10" key="1">
    <citation type="journal article" date="2019" name="Int. J. Syst. Evol. Microbiol.">
        <title>The Global Catalogue of Microorganisms (GCM) 10K type strain sequencing project: providing services to taxonomists for standard genome sequencing and annotation.</title>
        <authorList>
            <consortium name="The Broad Institute Genomics Platform"/>
            <consortium name="The Broad Institute Genome Sequencing Center for Infectious Disease"/>
            <person name="Wu L."/>
            <person name="Ma J."/>
        </authorList>
    </citation>
    <scope>NUCLEOTIDE SEQUENCE [LARGE SCALE GENOMIC DNA]</scope>
    <source>
        <strain evidence="10">JCM 15608</strain>
    </source>
</reference>
<dbReference type="CDD" id="cd00075">
    <property type="entry name" value="HATPase"/>
    <property type="match status" value="1"/>
</dbReference>
<proteinExistence type="predicted"/>
<dbReference type="InterPro" id="IPR036890">
    <property type="entry name" value="HATPase_C_sf"/>
</dbReference>
<dbReference type="InterPro" id="IPR019734">
    <property type="entry name" value="TPR_rpt"/>
</dbReference>
<keyword evidence="10" id="KW-1185">Reference proteome</keyword>
<dbReference type="Pfam" id="PF13374">
    <property type="entry name" value="TPR_10"/>
    <property type="match status" value="1"/>
</dbReference>